<dbReference type="AlphaFoldDB" id="A0A3P1SLG4"/>
<organism evidence="9 10">
    <name type="scientific">Amphritea balenae</name>
    <dbReference type="NCBI Taxonomy" id="452629"/>
    <lineage>
        <taxon>Bacteria</taxon>
        <taxon>Pseudomonadati</taxon>
        <taxon>Pseudomonadota</taxon>
        <taxon>Gammaproteobacteria</taxon>
        <taxon>Oceanospirillales</taxon>
        <taxon>Oceanospirillaceae</taxon>
        <taxon>Amphritea</taxon>
    </lineage>
</organism>
<gene>
    <name evidence="8" type="primary">ydiU</name>
    <name evidence="8" type="synonym">selO</name>
    <name evidence="9" type="ORF">EHS89_16485</name>
</gene>
<dbReference type="GO" id="GO:0005524">
    <property type="term" value="F:ATP binding"/>
    <property type="evidence" value="ECO:0007669"/>
    <property type="project" value="UniProtKB-UniRule"/>
</dbReference>
<dbReference type="EC" id="2.7.7.108" evidence="8"/>
<feature type="binding site" evidence="8">
    <location>
        <position position="92"/>
    </location>
    <ligand>
        <name>ATP</name>
        <dbReference type="ChEBI" id="CHEBI:30616"/>
    </ligand>
</feature>
<comment type="caution">
    <text evidence="9">The sequence shown here is derived from an EMBL/GenBank/DDBJ whole genome shotgun (WGS) entry which is preliminary data.</text>
</comment>
<feature type="binding site" evidence="8">
    <location>
        <position position="95"/>
    </location>
    <ligand>
        <name>ATP</name>
        <dbReference type="ChEBI" id="CHEBI:30616"/>
    </ligand>
</feature>
<feature type="binding site" evidence="8">
    <location>
        <position position="178"/>
    </location>
    <ligand>
        <name>ATP</name>
        <dbReference type="ChEBI" id="CHEBI:30616"/>
    </ligand>
</feature>
<dbReference type="GO" id="GO:0070733">
    <property type="term" value="F:AMPylase activity"/>
    <property type="evidence" value="ECO:0007669"/>
    <property type="project" value="UniProtKB-EC"/>
</dbReference>
<feature type="binding site" evidence="8">
    <location>
        <position position="128"/>
    </location>
    <ligand>
        <name>ATP</name>
        <dbReference type="ChEBI" id="CHEBI:30616"/>
    </ligand>
</feature>
<comment type="catalytic activity">
    <reaction evidence="8">
        <text>L-seryl-[protein] + UTP = O-(5'-uridylyl)-L-seryl-[protein] + diphosphate</text>
        <dbReference type="Rhea" id="RHEA:64604"/>
        <dbReference type="Rhea" id="RHEA-COMP:9863"/>
        <dbReference type="Rhea" id="RHEA-COMP:16635"/>
        <dbReference type="ChEBI" id="CHEBI:29999"/>
        <dbReference type="ChEBI" id="CHEBI:33019"/>
        <dbReference type="ChEBI" id="CHEBI:46398"/>
        <dbReference type="ChEBI" id="CHEBI:156051"/>
    </reaction>
</comment>
<feature type="binding site" evidence="8">
    <location>
        <position position="255"/>
    </location>
    <ligand>
        <name>Mg(2+)</name>
        <dbReference type="ChEBI" id="CHEBI:18420"/>
    </ligand>
</feature>
<evidence type="ECO:0000256" key="7">
    <source>
        <dbReference type="ARBA" id="ARBA00022842"/>
    </source>
</evidence>
<evidence type="ECO:0000256" key="3">
    <source>
        <dbReference type="ARBA" id="ARBA00022695"/>
    </source>
</evidence>
<feature type="binding site" evidence="8">
    <location>
        <position position="264"/>
    </location>
    <ligand>
        <name>Mg(2+)</name>
        <dbReference type="ChEBI" id="CHEBI:18420"/>
    </ligand>
</feature>
<dbReference type="GO" id="GO:0030145">
    <property type="term" value="F:manganese ion binding"/>
    <property type="evidence" value="ECO:0007669"/>
    <property type="project" value="UniProtKB-UniRule"/>
</dbReference>
<comment type="catalytic activity">
    <reaction evidence="8">
        <text>L-threonyl-[protein] + ATP = 3-O-(5'-adenylyl)-L-threonyl-[protein] + diphosphate</text>
        <dbReference type="Rhea" id="RHEA:54292"/>
        <dbReference type="Rhea" id="RHEA-COMP:11060"/>
        <dbReference type="Rhea" id="RHEA-COMP:13847"/>
        <dbReference type="ChEBI" id="CHEBI:30013"/>
        <dbReference type="ChEBI" id="CHEBI:30616"/>
        <dbReference type="ChEBI" id="CHEBI:33019"/>
        <dbReference type="ChEBI" id="CHEBI:138113"/>
        <dbReference type="EC" id="2.7.7.108"/>
    </reaction>
</comment>
<evidence type="ECO:0000256" key="2">
    <source>
        <dbReference type="ARBA" id="ARBA00022679"/>
    </source>
</evidence>
<dbReference type="NCBIfam" id="NF000658">
    <property type="entry name" value="PRK00029.1"/>
    <property type="match status" value="1"/>
</dbReference>
<evidence type="ECO:0000256" key="8">
    <source>
        <dbReference type="HAMAP-Rule" id="MF_00692"/>
    </source>
</evidence>
<reference evidence="9 10" key="1">
    <citation type="submission" date="2018-11" db="EMBL/GenBank/DDBJ databases">
        <title>The draft genome sequence of Amphritea balenae JAMM 1525T.</title>
        <authorList>
            <person name="Fang Z."/>
            <person name="Zhang Y."/>
            <person name="Han X."/>
        </authorList>
    </citation>
    <scope>NUCLEOTIDE SEQUENCE [LARGE SCALE GENOMIC DNA]</scope>
    <source>
        <strain evidence="9 10">JAMM 1525</strain>
    </source>
</reference>
<keyword evidence="3 8" id="KW-0548">Nucleotidyltransferase</keyword>
<comment type="catalytic activity">
    <reaction evidence="8">
        <text>L-seryl-[protein] + ATP = 3-O-(5'-adenylyl)-L-seryl-[protein] + diphosphate</text>
        <dbReference type="Rhea" id="RHEA:58120"/>
        <dbReference type="Rhea" id="RHEA-COMP:9863"/>
        <dbReference type="Rhea" id="RHEA-COMP:15073"/>
        <dbReference type="ChEBI" id="CHEBI:29999"/>
        <dbReference type="ChEBI" id="CHEBI:30616"/>
        <dbReference type="ChEBI" id="CHEBI:33019"/>
        <dbReference type="ChEBI" id="CHEBI:142516"/>
        <dbReference type="EC" id="2.7.7.108"/>
    </reaction>
</comment>
<dbReference type="RefSeq" id="WP_124927270.1">
    <property type="nucleotide sequence ID" value="NZ_BMOH01000008.1"/>
</dbReference>
<evidence type="ECO:0000256" key="6">
    <source>
        <dbReference type="ARBA" id="ARBA00022840"/>
    </source>
</evidence>
<protein>
    <recommendedName>
        <fullName evidence="8">Protein nucleotidyltransferase YdiU</fullName>
        <ecNumber evidence="8">2.7.7.-</ecNumber>
    </recommendedName>
    <alternativeName>
        <fullName evidence="8">Protein adenylyltransferase YdiU</fullName>
        <ecNumber evidence="8">2.7.7.108</ecNumber>
    </alternativeName>
    <alternativeName>
        <fullName evidence="8">Protein uridylyltransferase YdiU</fullName>
        <ecNumber evidence="8">2.7.7.-</ecNumber>
    </alternativeName>
</protein>
<keyword evidence="5 8" id="KW-0547">Nucleotide-binding</keyword>
<keyword evidence="8" id="KW-0464">Manganese</keyword>
<evidence type="ECO:0000256" key="4">
    <source>
        <dbReference type="ARBA" id="ARBA00022723"/>
    </source>
</evidence>
<dbReference type="Proteomes" id="UP000267535">
    <property type="component" value="Unassembled WGS sequence"/>
</dbReference>
<dbReference type="PANTHER" id="PTHR32057:SF14">
    <property type="entry name" value="PROTEIN ADENYLYLTRANSFERASE SELO, MITOCHONDRIAL"/>
    <property type="match status" value="1"/>
</dbReference>
<dbReference type="EMBL" id="RQXV01000010">
    <property type="protein sequence ID" value="RRC97774.1"/>
    <property type="molecule type" value="Genomic_DNA"/>
</dbReference>
<comment type="catalytic activity">
    <reaction evidence="8">
        <text>L-tyrosyl-[protein] + ATP = O-(5'-adenylyl)-L-tyrosyl-[protein] + diphosphate</text>
        <dbReference type="Rhea" id="RHEA:54288"/>
        <dbReference type="Rhea" id="RHEA-COMP:10136"/>
        <dbReference type="Rhea" id="RHEA-COMP:13846"/>
        <dbReference type="ChEBI" id="CHEBI:30616"/>
        <dbReference type="ChEBI" id="CHEBI:33019"/>
        <dbReference type="ChEBI" id="CHEBI:46858"/>
        <dbReference type="ChEBI" id="CHEBI:83624"/>
        <dbReference type="EC" id="2.7.7.108"/>
    </reaction>
</comment>
<evidence type="ECO:0000256" key="1">
    <source>
        <dbReference type="ARBA" id="ARBA00009747"/>
    </source>
</evidence>
<dbReference type="HAMAP" id="MF_00692">
    <property type="entry name" value="SelO"/>
    <property type="match status" value="1"/>
</dbReference>
<keyword evidence="6 8" id="KW-0067">ATP-binding</keyword>
<dbReference type="GO" id="GO:0000287">
    <property type="term" value="F:magnesium ion binding"/>
    <property type="evidence" value="ECO:0007669"/>
    <property type="project" value="UniProtKB-UniRule"/>
</dbReference>
<keyword evidence="4 8" id="KW-0479">Metal-binding</keyword>
<feature type="binding site" evidence="8">
    <location>
        <position position="94"/>
    </location>
    <ligand>
        <name>ATP</name>
        <dbReference type="ChEBI" id="CHEBI:30616"/>
    </ligand>
</feature>
<sequence length="480" mass="53063">MQLVGPDRLLLQCRHLALPPDSGTAVQPVPLKDPRLVAFSTSAAQLIGLDPCLCQAKNLTELFSGHSMPQGSQPLATVYAGHQFGSYTAELGDGRALLLGDLQASDGQQWELQLKGSGKTPYSRHGDGRAALRSVIREYLASEAMAALGIPTTRALCIIGSDTQIYRESIELAATMVRLSPSHIRFGHFEYFYYSRQSETVKQLADIVIRQHYPHCLATAHPYLAFFTAVVESTARLVAQWQAIGFCHGVMNTDNMSIAGVTLDYGPFAFLNDYQPGFVCNLSDERGRYAFNQQPSIALWNCVCLAQTLSGLVEKSELEAALSRFEPVYAVKYTELMCAKLGMAGSQAGDAALIEQYLALLEQCNVDYSLSFNLLGQALTESTEPFFSLFNRSSEMQCWFDQLLNRIDSDAVSIMKQSNPRIVLRSYLIQQVIDAAEQGDYRKLGELHSVLQRPYQKNDFGIYSEPTPLWGKNLSISCSS</sequence>
<dbReference type="PANTHER" id="PTHR32057">
    <property type="entry name" value="PROTEIN ADENYLYLTRANSFERASE SELO, MITOCHONDRIAL"/>
    <property type="match status" value="1"/>
</dbReference>
<dbReference type="OrthoDB" id="9776281at2"/>
<proteinExistence type="inferred from homology"/>
<keyword evidence="2 8" id="KW-0808">Transferase</keyword>
<dbReference type="EC" id="2.7.7.-" evidence="8"/>
<feature type="binding site" evidence="8">
    <location>
        <position position="115"/>
    </location>
    <ligand>
        <name>ATP</name>
        <dbReference type="ChEBI" id="CHEBI:30616"/>
    </ligand>
</feature>
<accession>A0A3P1SLG4</accession>
<evidence type="ECO:0000256" key="5">
    <source>
        <dbReference type="ARBA" id="ARBA00022741"/>
    </source>
</evidence>
<dbReference type="InterPro" id="IPR003846">
    <property type="entry name" value="SelO"/>
</dbReference>
<feature type="binding site" evidence="8">
    <location>
        <position position="264"/>
    </location>
    <ligand>
        <name>ATP</name>
        <dbReference type="ChEBI" id="CHEBI:30616"/>
    </ligand>
</feature>
<dbReference type="Pfam" id="PF02696">
    <property type="entry name" value="SelO"/>
    <property type="match status" value="1"/>
</dbReference>
<feature type="binding site" evidence="8">
    <location>
        <position position="185"/>
    </location>
    <ligand>
        <name>ATP</name>
        <dbReference type="ChEBI" id="CHEBI:30616"/>
    </ligand>
</feature>
<evidence type="ECO:0000313" key="10">
    <source>
        <dbReference type="Proteomes" id="UP000267535"/>
    </source>
</evidence>
<keyword evidence="10" id="KW-1185">Reference proteome</keyword>
<name>A0A3P1SLG4_9GAMM</name>
<comment type="cofactor">
    <cofactor evidence="8">
        <name>Mg(2+)</name>
        <dbReference type="ChEBI" id="CHEBI:18420"/>
    </cofactor>
    <cofactor evidence="8">
        <name>Mn(2+)</name>
        <dbReference type="ChEBI" id="CHEBI:29035"/>
    </cofactor>
</comment>
<feature type="binding site" evidence="8">
    <location>
        <position position="127"/>
    </location>
    <ligand>
        <name>ATP</name>
        <dbReference type="ChEBI" id="CHEBI:30616"/>
    </ligand>
</feature>
<feature type="active site" description="Proton acceptor" evidence="8">
    <location>
        <position position="254"/>
    </location>
</feature>
<comment type="catalytic activity">
    <reaction evidence="8">
        <text>L-tyrosyl-[protein] + UTP = O-(5'-uridylyl)-L-tyrosyl-[protein] + diphosphate</text>
        <dbReference type="Rhea" id="RHEA:83887"/>
        <dbReference type="Rhea" id="RHEA-COMP:10136"/>
        <dbReference type="Rhea" id="RHEA-COMP:20238"/>
        <dbReference type="ChEBI" id="CHEBI:33019"/>
        <dbReference type="ChEBI" id="CHEBI:46398"/>
        <dbReference type="ChEBI" id="CHEBI:46858"/>
        <dbReference type="ChEBI" id="CHEBI:90602"/>
    </reaction>
</comment>
<comment type="catalytic activity">
    <reaction evidence="8">
        <text>L-histidyl-[protein] + UTP = N(tele)-(5'-uridylyl)-L-histidyl-[protein] + diphosphate</text>
        <dbReference type="Rhea" id="RHEA:83891"/>
        <dbReference type="Rhea" id="RHEA-COMP:9745"/>
        <dbReference type="Rhea" id="RHEA-COMP:20239"/>
        <dbReference type="ChEBI" id="CHEBI:29979"/>
        <dbReference type="ChEBI" id="CHEBI:33019"/>
        <dbReference type="ChEBI" id="CHEBI:46398"/>
        <dbReference type="ChEBI" id="CHEBI:233474"/>
    </reaction>
</comment>
<comment type="similarity">
    <text evidence="1 8">Belongs to the SELO family.</text>
</comment>
<comment type="function">
    <text evidence="8">Nucleotidyltransferase involved in the post-translational modification of proteins. It can catalyze the addition of adenosine monophosphate (AMP) or uridine monophosphate (UMP) to a protein, resulting in modifications known as AMPylation and UMPylation.</text>
</comment>
<keyword evidence="7 8" id="KW-0460">Magnesium</keyword>
<evidence type="ECO:0000313" key="9">
    <source>
        <dbReference type="EMBL" id="RRC97774.1"/>
    </source>
</evidence>